<sequence>MRRKANGTFLWVSLVIKDLKDAMSWEVLQILDEVPVELKDLARTSPGRKPGYR</sequence>
<dbReference type="OrthoDB" id="3783534at2759"/>
<organism evidence="1 2">
    <name type="scientific">Byssothecium circinans</name>
    <dbReference type="NCBI Taxonomy" id="147558"/>
    <lineage>
        <taxon>Eukaryota</taxon>
        <taxon>Fungi</taxon>
        <taxon>Dikarya</taxon>
        <taxon>Ascomycota</taxon>
        <taxon>Pezizomycotina</taxon>
        <taxon>Dothideomycetes</taxon>
        <taxon>Pleosporomycetidae</taxon>
        <taxon>Pleosporales</taxon>
        <taxon>Massarineae</taxon>
        <taxon>Massarinaceae</taxon>
        <taxon>Byssothecium</taxon>
    </lineage>
</organism>
<proteinExistence type="predicted"/>
<dbReference type="Proteomes" id="UP000800035">
    <property type="component" value="Unassembled WGS sequence"/>
</dbReference>
<evidence type="ECO:0000313" key="1">
    <source>
        <dbReference type="EMBL" id="KAF1962191.1"/>
    </source>
</evidence>
<accession>A0A6A5UBD0</accession>
<name>A0A6A5UBD0_9PLEO</name>
<reference evidence="1" key="1">
    <citation type="journal article" date="2020" name="Stud. Mycol.">
        <title>101 Dothideomycetes genomes: a test case for predicting lifestyles and emergence of pathogens.</title>
        <authorList>
            <person name="Haridas S."/>
            <person name="Albert R."/>
            <person name="Binder M."/>
            <person name="Bloem J."/>
            <person name="Labutti K."/>
            <person name="Salamov A."/>
            <person name="Andreopoulos B."/>
            <person name="Baker S."/>
            <person name="Barry K."/>
            <person name="Bills G."/>
            <person name="Bluhm B."/>
            <person name="Cannon C."/>
            <person name="Castanera R."/>
            <person name="Culley D."/>
            <person name="Daum C."/>
            <person name="Ezra D."/>
            <person name="Gonzalez J."/>
            <person name="Henrissat B."/>
            <person name="Kuo A."/>
            <person name="Liang C."/>
            <person name="Lipzen A."/>
            <person name="Lutzoni F."/>
            <person name="Magnuson J."/>
            <person name="Mondo S."/>
            <person name="Nolan M."/>
            <person name="Ohm R."/>
            <person name="Pangilinan J."/>
            <person name="Park H.-J."/>
            <person name="Ramirez L."/>
            <person name="Alfaro M."/>
            <person name="Sun H."/>
            <person name="Tritt A."/>
            <person name="Yoshinaga Y."/>
            <person name="Zwiers L.-H."/>
            <person name="Turgeon B."/>
            <person name="Goodwin S."/>
            <person name="Spatafora J."/>
            <person name="Crous P."/>
            <person name="Grigoriev I."/>
        </authorList>
    </citation>
    <scope>NUCLEOTIDE SEQUENCE</scope>
    <source>
        <strain evidence="1">CBS 675.92</strain>
    </source>
</reference>
<dbReference type="AlphaFoldDB" id="A0A6A5UBD0"/>
<keyword evidence="2" id="KW-1185">Reference proteome</keyword>
<gene>
    <name evidence="1" type="ORF">CC80DRAFT_542514</name>
</gene>
<dbReference type="EMBL" id="ML976979">
    <property type="protein sequence ID" value="KAF1962191.1"/>
    <property type="molecule type" value="Genomic_DNA"/>
</dbReference>
<evidence type="ECO:0000313" key="2">
    <source>
        <dbReference type="Proteomes" id="UP000800035"/>
    </source>
</evidence>
<protein>
    <submittedName>
        <fullName evidence="1">Uncharacterized protein</fullName>
    </submittedName>
</protein>